<sequence length="133" mass="14945">MEESDEIWVGWKDEGFCKREFCDSRCFLFLSASCGHLPPPASTTQLQALTLSFIGSSNDDPSALTPHKEITDAGVSTSHLARTSKSAYRCLDAAKEQQANHTKTLHHLTPFDRIRFEEKPNKSCKKKNKSEKD</sequence>
<organism evidence="1 2">
    <name type="scientific">Toxocara canis</name>
    <name type="common">Canine roundworm</name>
    <dbReference type="NCBI Taxonomy" id="6265"/>
    <lineage>
        <taxon>Eukaryota</taxon>
        <taxon>Metazoa</taxon>
        <taxon>Ecdysozoa</taxon>
        <taxon>Nematoda</taxon>
        <taxon>Chromadorea</taxon>
        <taxon>Rhabditida</taxon>
        <taxon>Spirurina</taxon>
        <taxon>Ascaridomorpha</taxon>
        <taxon>Ascaridoidea</taxon>
        <taxon>Toxocaridae</taxon>
        <taxon>Toxocara</taxon>
    </lineage>
</organism>
<accession>A0A0B2VQY2</accession>
<dbReference type="EMBL" id="JPKZ01001193">
    <property type="protein sequence ID" value="KHN83455.1"/>
    <property type="molecule type" value="Genomic_DNA"/>
</dbReference>
<protein>
    <submittedName>
        <fullName evidence="1">Uncharacterized protein</fullName>
    </submittedName>
</protein>
<evidence type="ECO:0000313" key="1">
    <source>
        <dbReference type="EMBL" id="KHN83455.1"/>
    </source>
</evidence>
<comment type="caution">
    <text evidence="1">The sequence shown here is derived from an EMBL/GenBank/DDBJ whole genome shotgun (WGS) entry which is preliminary data.</text>
</comment>
<name>A0A0B2VQY2_TOXCA</name>
<evidence type="ECO:0000313" key="2">
    <source>
        <dbReference type="Proteomes" id="UP000031036"/>
    </source>
</evidence>
<dbReference type="Proteomes" id="UP000031036">
    <property type="component" value="Unassembled WGS sequence"/>
</dbReference>
<reference evidence="1 2" key="1">
    <citation type="submission" date="2014-11" db="EMBL/GenBank/DDBJ databases">
        <title>Genetic blueprint of the zoonotic pathogen Toxocara canis.</title>
        <authorList>
            <person name="Zhu X.-Q."/>
            <person name="Korhonen P.K."/>
            <person name="Cai H."/>
            <person name="Young N.D."/>
            <person name="Nejsum P."/>
            <person name="von Samson-Himmelstjerna G."/>
            <person name="Boag P.R."/>
            <person name="Tan P."/>
            <person name="Li Q."/>
            <person name="Min J."/>
            <person name="Yang Y."/>
            <person name="Wang X."/>
            <person name="Fang X."/>
            <person name="Hall R.S."/>
            <person name="Hofmann A."/>
            <person name="Sternberg P.W."/>
            <person name="Jex A.R."/>
            <person name="Gasser R.B."/>
        </authorList>
    </citation>
    <scope>NUCLEOTIDE SEQUENCE [LARGE SCALE GENOMIC DNA]</scope>
    <source>
        <strain evidence="1">PN_DK_2014</strain>
    </source>
</reference>
<proteinExistence type="predicted"/>
<keyword evidence="2" id="KW-1185">Reference proteome</keyword>
<dbReference type="AlphaFoldDB" id="A0A0B2VQY2"/>
<gene>
    <name evidence="1" type="ORF">Tcan_06531</name>
</gene>